<gene>
    <name evidence="2" type="ORF">Esi_0123_0076</name>
</gene>
<dbReference type="CDD" id="cd17663">
    <property type="entry name" value="PFA-DSP_Oca6"/>
    <property type="match status" value="1"/>
</dbReference>
<dbReference type="InParanoid" id="D7FIT7"/>
<dbReference type="Pfam" id="PF03162">
    <property type="entry name" value="Y_phosphatase2"/>
    <property type="match status" value="1"/>
</dbReference>
<evidence type="ECO:0000313" key="3">
    <source>
        <dbReference type="Proteomes" id="UP000002630"/>
    </source>
</evidence>
<evidence type="ECO:0000313" key="2">
    <source>
        <dbReference type="EMBL" id="CBJ28904.1"/>
    </source>
</evidence>
<dbReference type="GO" id="GO:0016791">
    <property type="term" value="F:phosphatase activity"/>
    <property type="evidence" value="ECO:0007669"/>
    <property type="project" value="TreeGrafter"/>
</dbReference>
<protein>
    <submittedName>
        <fullName evidence="2">Uncharacterized protein</fullName>
    </submittedName>
</protein>
<sequence>MEIVPPPFRFGAVEADVFRSAQPTLKNYRFLSRLKLRTVVSIAPEGPMEDEAMFCREHSAQLVPVRAELYREEAVTVSCQQVAQVLSILADKDRLPALVHCPDGRVLSGVVLWCLRRLQCWDDRASAAEFARFSGVLPSREVEKFVESYGEEVTVPANVPRWLWGGDRAHWHPCIRIRHQPPLEVFEPDPLPSQQTLRLGETRRLRKPSRGEVYTRTDYLRVRRDYMHAKNKIPGGGGGGGGGGGAGGRGGSGSVGARGQGTGSSRTST</sequence>
<proteinExistence type="predicted"/>
<dbReference type="PANTHER" id="PTHR31126">
    <property type="entry name" value="TYROSINE-PROTEIN PHOSPHATASE"/>
    <property type="match status" value="1"/>
</dbReference>
<dbReference type="SUPFAM" id="SSF52799">
    <property type="entry name" value="(Phosphotyrosine protein) phosphatases II"/>
    <property type="match status" value="1"/>
</dbReference>
<feature type="region of interest" description="Disordered" evidence="1">
    <location>
        <begin position="229"/>
        <end position="269"/>
    </location>
</feature>
<dbReference type="InterPro" id="IPR029021">
    <property type="entry name" value="Prot-tyrosine_phosphatase-like"/>
</dbReference>
<dbReference type="OMA" id="PFCDISE"/>
<dbReference type="EMBL" id="FN647892">
    <property type="protein sequence ID" value="CBJ28904.1"/>
    <property type="molecule type" value="Genomic_DNA"/>
</dbReference>
<dbReference type="EMBL" id="FN649733">
    <property type="protein sequence ID" value="CBJ28904.1"/>
    <property type="molecule type" value="Genomic_DNA"/>
</dbReference>
<evidence type="ECO:0000256" key="1">
    <source>
        <dbReference type="SAM" id="MobiDB-lite"/>
    </source>
</evidence>
<accession>D7FIT7</accession>
<dbReference type="PANTHER" id="PTHR31126:SF14">
    <property type="entry name" value="TYROSINE-PROTEIN PHOSPHATASE OCA6-RELATED"/>
    <property type="match status" value="1"/>
</dbReference>
<dbReference type="InterPro" id="IPR004861">
    <property type="entry name" value="Siw14-like"/>
</dbReference>
<dbReference type="Gene3D" id="3.90.190.10">
    <property type="entry name" value="Protein tyrosine phosphatase superfamily"/>
    <property type="match status" value="1"/>
</dbReference>
<name>D7FIT7_ECTSI</name>
<dbReference type="OrthoDB" id="6375174at2759"/>
<organism evidence="2 3">
    <name type="scientific">Ectocarpus siliculosus</name>
    <name type="common">Brown alga</name>
    <name type="synonym">Conferva siliculosa</name>
    <dbReference type="NCBI Taxonomy" id="2880"/>
    <lineage>
        <taxon>Eukaryota</taxon>
        <taxon>Sar</taxon>
        <taxon>Stramenopiles</taxon>
        <taxon>Ochrophyta</taxon>
        <taxon>PX clade</taxon>
        <taxon>Phaeophyceae</taxon>
        <taxon>Ectocarpales</taxon>
        <taxon>Ectocarpaceae</taxon>
        <taxon>Ectocarpus</taxon>
    </lineage>
</organism>
<dbReference type="eggNOG" id="KOG1572">
    <property type="taxonomic scope" value="Eukaryota"/>
</dbReference>
<dbReference type="AlphaFoldDB" id="D7FIT7"/>
<keyword evidence="3" id="KW-1185">Reference proteome</keyword>
<dbReference type="Proteomes" id="UP000002630">
    <property type="component" value="Linkage Group LG08"/>
</dbReference>
<feature type="compositionally biased region" description="Gly residues" evidence="1">
    <location>
        <begin position="234"/>
        <end position="262"/>
    </location>
</feature>
<dbReference type="STRING" id="2880.D7FIT7"/>
<reference evidence="2 3" key="1">
    <citation type="journal article" date="2010" name="Nature">
        <title>The Ectocarpus genome and the independent evolution of multicellularity in brown algae.</title>
        <authorList>
            <person name="Cock J.M."/>
            <person name="Sterck L."/>
            <person name="Rouze P."/>
            <person name="Scornet D."/>
            <person name="Allen A.E."/>
            <person name="Amoutzias G."/>
            <person name="Anthouard V."/>
            <person name="Artiguenave F."/>
            <person name="Aury J.M."/>
            <person name="Badger J.H."/>
            <person name="Beszteri B."/>
            <person name="Billiau K."/>
            <person name="Bonnet E."/>
            <person name="Bothwell J.H."/>
            <person name="Bowler C."/>
            <person name="Boyen C."/>
            <person name="Brownlee C."/>
            <person name="Carrano C.J."/>
            <person name="Charrier B."/>
            <person name="Cho G.Y."/>
            <person name="Coelho S.M."/>
            <person name="Collen J."/>
            <person name="Corre E."/>
            <person name="Da Silva C."/>
            <person name="Delage L."/>
            <person name="Delaroque N."/>
            <person name="Dittami S.M."/>
            <person name="Doulbeau S."/>
            <person name="Elias M."/>
            <person name="Farnham G."/>
            <person name="Gachon C.M."/>
            <person name="Gschloessl B."/>
            <person name="Heesch S."/>
            <person name="Jabbari K."/>
            <person name="Jubin C."/>
            <person name="Kawai H."/>
            <person name="Kimura K."/>
            <person name="Kloareg B."/>
            <person name="Kupper F.C."/>
            <person name="Lang D."/>
            <person name="Le Bail A."/>
            <person name="Leblanc C."/>
            <person name="Lerouge P."/>
            <person name="Lohr M."/>
            <person name="Lopez P.J."/>
            <person name="Martens C."/>
            <person name="Maumus F."/>
            <person name="Michel G."/>
            <person name="Miranda-Saavedra D."/>
            <person name="Morales J."/>
            <person name="Moreau H."/>
            <person name="Motomura T."/>
            <person name="Nagasato C."/>
            <person name="Napoli C.A."/>
            <person name="Nelson D.R."/>
            <person name="Nyvall-Collen P."/>
            <person name="Peters A.F."/>
            <person name="Pommier C."/>
            <person name="Potin P."/>
            <person name="Poulain J."/>
            <person name="Quesneville H."/>
            <person name="Read B."/>
            <person name="Rensing S.A."/>
            <person name="Ritter A."/>
            <person name="Rousvoal S."/>
            <person name="Samanta M."/>
            <person name="Samson G."/>
            <person name="Schroeder D.C."/>
            <person name="Segurens B."/>
            <person name="Strittmatter M."/>
            <person name="Tonon T."/>
            <person name="Tregear J.W."/>
            <person name="Valentin K."/>
            <person name="von Dassow P."/>
            <person name="Yamagishi T."/>
            <person name="Van de Peer Y."/>
            <person name="Wincker P."/>
        </authorList>
    </citation>
    <scope>NUCLEOTIDE SEQUENCE [LARGE SCALE GENOMIC DNA]</scope>
    <source>
        <strain evidence="3">Ec32 / CCAP1310/4</strain>
    </source>
</reference>